<dbReference type="AlphaFoldDB" id="A0A6B9ZDV2"/>
<accession>A0A6B9ZDV2</accession>
<dbReference type="EMBL" id="CP048113">
    <property type="protein sequence ID" value="QHS60560.1"/>
    <property type="molecule type" value="Genomic_DNA"/>
</dbReference>
<feature type="transmembrane region" description="Helical" evidence="1">
    <location>
        <begin position="110"/>
        <end position="132"/>
    </location>
</feature>
<evidence type="ECO:0000256" key="1">
    <source>
        <dbReference type="SAM" id="Phobius"/>
    </source>
</evidence>
<dbReference type="Proteomes" id="UP000476411">
    <property type="component" value="Chromosome"/>
</dbReference>
<feature type="transmembrane region" description="Helical" evidence="1">
    <location>
        <begin position="147"/>
        <end position="171"/>
    </location>
</feature>
<keyword evidence="3" id="KW-1185">Reference proteome</keyword>
<feature type="transmembrane region" description="Helical" evidence="1">
    <location>
        <begin position="28"/>
        <end position="47"/>
    </location>
</feature>
<keyword evidence="1" id="KW-1133">Transmembrane helix</keyword>
<dbReference type="KEGG" id="chih:GWR21_13450"/>
<evidence type="ECO:0000313" key="3">
    <source>
        <dbReference type="Proteomes" id="UP000476411"/>
    </source>
</evidence>
<proteinExistence type="predicted"/>
<evidence type="ECO:0000313" key="2">
    <source>
        <dbReference type="EMBL" id="QHS60560.1"/>
    </source>
</evidence>
<gene>
    <name evidence="2" type="ORF">GWR21_13450</name>
</gene>
<feature type="transmembrane region" description="Helical" evidence="1">
    <location>
        <begin position="54"/>
        <end position="72"/>
    </location>
</feature>
<name>A0A6B9ZDV2_9BACT</name>
<reference evidence="2 3" key="1">
    <citation type="submission" date="2020-01" db="EMBL/GenBank/DDBJ databases">
        <title>Complete genome sequence of Chitinophaga sp. H33E-04 isolated from quinoa roots.</title>
        <authorList>
            <person name="Weon H.-Y."/>
            <person name="Lee S.A."/>
        </authorList>
    </citation>
    <scope>NUCLEOTIDE SEQUENCE [LARGE SCALE GENOMIC DNA]</scope>
    <source>
        <strain evidence="2 3">H33E-04</strain>
    </source>
</reference>
<sequence>MHVFIIIICFLIALLAKLQKNPPRYLNTFILYILTTIAVEMVAWWFSVHNKRNLIIYNFYTTINFTYLIFLLRSFLNNVKVVKVLGVLMFVYPVFALVNMFLIQGANTVFNTYTFLSGCVIVVTASICYFYERIKYPGTHSLLKEPAFWVSTGLLFFYTCSPPLTGVLNAISLMPFYNYKTLYIINLMVNIILYLLFSISFICNLIFRRYS</sequence>
<keyword evidence="1" id="KW-0812">Transmembrane</keyword>
<feature type="transmembrane region" description="Helical" evidence="1">
    <location>
        <begin position="84"/>
        <end position="103"/>
    </location>
</feature>
<keyword evidence="1" id="KW-0472">Membrane</keyword>
<organism evidence="2 3">
    <name type="scientific">Chitinophaga agri</name>
    <dbReference type="NCBI Taxonomy" id="2703787"/>
    <lineage>
        <taxon>Bacteria</taxon>
        <taxon>Pseudomonadati</taxon>
        <taxon>Bacteroidota</taxon>
        <taxon>Chitinophagia</taxon>
        <taxon>Chitinophagales</taxon>
        <taxon>Chitinophagaceae</taxon>
        <taxon>Chitinophaga</taxon>
    </lineage>
</organism>
<protein>
    <submittedName>
        <fullName evidence="2">Uncharacterized protein</fullName>
    </submittedName>
</protein>
<feature type="transmembrane region" description="Helical" evidence="1">
    <location>
        <begin position="183"/>
        <end position="207"/>
    </location>
</feature>
<dbReference type="RefSeq" id="WP_162332250.1">
    <property type="nucleotide sequence ID" value="NZ_CP048113.1"/>
</dbReference>